<keyword evidence="1" id="KW-0812">Transmembrane</keyword>
<keyword evidence="1" id="KW-0472">Membrane</keyword>
<protein>
    <submittedName>
        <fullName evidence="2">Uncharacterized protein</fullName>
    </submittedName>
</protein>
<keyword evidence="1" id="KW-1133">Transmembrane helix</keyword>
<gene>
    <name evidence="2" type="ORF">AZE42_05896</name>
</gene>
<evidence type="ECO:0000256" key="1">
    <source>
        <dbReference type="SAM" id="Phobius"/>
    </source>
</evidence>
<dbReference type="EMBL" id="LVVM01005475">
    <property type="protein sequence ID" value="OJA10445.1"/>
    <property type="molecule type" value="Genomic_DNA"/>
</dbReference>
<name>A0A1J8PNF0_9AGAM</name>
<organism evidence="2 3">
    <name type="scientific">Rhizopogon vesiculosus</name>
    <dbReference type="NCBI Taxonomy" id="180088"/>
    <lineage>
        <taxon>Eukaryota</taxon>
        <taxon>Fungi</taxon>
        <taxon>Dikarya</taxon>
        <taxon>Basidiomycota</taxon>
        <taxon>Agaricomycotina</taxon>
        <taxon>Agaricomycetes</taxon>
        <taxon>Agaricomycetidae</taxon>
        <taxon>Boletales</taxon>
        <taxon>Suillineae</taxon>
        <taxon>Rhizopogonaceae</taxon>
        <taxon>Rhizopogon</taxon>
    </lineage>
</organism>
<dbReference type="Proteomes" id="UP000183567">
    <property type="component" value="Unassembled WGS sequence"/>
</dbReference>
<feature type="transmembrane region" description="Helical" evidence="1">
    <location>
        <begin position="74"/>
        <end position="101"/>
    </location>
</feature>
<dbReference type="AlphaFoldDB" id="A0A1J8PNF0"/>
<comment type="caution">
    <text evidence="2">The sequence shown here is derived from an EMBL/GenBank/DDBJ whole genome shotgun (WGS) entry which is preliminary data.</text>
</comment>
<sequence length="116" mass="13292">MCNYSASGDGMIVFEVSWMVATAWETLVLCLAVWIAVRHSRELQRHSTRWTVGDCFTILIKTHVFYFARFVHDLNVILCSHSSSTLVLLFCLPFSSAMIFLQSSKFVCQPMIYICI</sequence>
<proteinExistence type="predicted"/>
<keyword evidence="3" id="KW-1185">Reference proteome</keyword>
<dbReference type="OrthoDB" id="2657992at2759"/>
<evidence type="ECO:0000313" key="3">
    <source>
        <dbReference type="Proteomes" id="UP000183567"/>
    </source>
</evidence>
<evidence type="ECO:0000313" key="2">
    <source>
        <dbReference type="EMBL" id="OJA10445.1"/>
    </source>
</evidence>
<accession>A0A1J8PNF0</accession>
<feature type="transmembrane region" description="Helical" evidence="1">
    <location>
        <begin position="16"/>
        <end position="37"/>
    </location>
</feature>
<feature type="transmembrane region" description="Helical" evidence="1">
    <location>
        <begin position="49"/>
        <end position="68"/>
    </location>
</feature>
<reference evidence="2 3" key="1">
    <citation type="submission" date="2016-03" db="EMBL/GenBank/DDBJ databases">
        <title>Comparative genomics of the ectomycorrhizal sister species Rhizopogon vinicolor and Rhizopogon vesiculosus (Basidiomycota: Boletales) reveals a divergence of the mating type B locus.</title>
        <authorList>
            <person name="Mujic A.B."/>
            <person name="Kuo A."/>
            <person name="Tritt A."/>
            <person name="Lipzen A."/>
            <person name="Chen C."/>
            <person name="Johnson J."/>
            <person name="Sharma A."/>
            <person name="Barry K."/>
            <person name="Grigoriev I.V."/>
            <person name="Spatafora J.W."/>
        </authorList>
    </citation>
    <scope>NUCLEOTIDE SEQUENCE [LARGE SCALE GENOMIC DNA]</scope>
    <source>
        <strain evidence="2 3">AM-OR11-056</strain>
    </source>
</reference>